<evidence type="ECO:0000256" key="6">
    <source>
        <dbReference type="ARBA" id="ARBA00022840"/>
    </source>
</evidence>
<proteinExistence type="inferred from homology"/>
<comment type="similarity">
    <text evidence="2 9">Belongs to the RecN family.</text>
</comment>
<dbReference type="NCBIfam" id="NF008121">
    <property type="entry name" value="PRK10869.1"/>
    <property type="match status" value="1"/>
</dbReference>
<accession>A0A840GBW9</accession>
<dbReference type="Pfam" id="PF02463">
    <property type="entry name" value="SMC_N"/>
    <property type="match status" value="1"/>
</dbReference>
<keyword evidence="7 9" id="KW-0234">DNA repair</keyword>
<evidence type="ECO:0000256" key="1">
    <source>
        <dbReference type="ARBA" id="ARBA00003618"/>
    </source>
</evidence>
<dbReference type="InterPro" id="IPR003395">
    <property type="entry name" value="RecF/RecN/SMC_N"/>
</dbReference>
<name>A0A840GBW9_RHOTE</name>
<dbReference type="InterPro" id="IPR027417">
    <property type="entry name" value="P-loop_NTPase"/>
</dbReference>
<dbReference type="NCBIfam" id="TIGR00634">
    <property type="entry name" value="recN"/>
    <property type="match status" value="1"/>
</dbReference>
<feature type="domain" description="RecF/RecN/SMC N-terminal" evidence="10">
    <location>
        <begin position="1"/>
        <end position="511"/>
    </location>
</feature>
<evidence type="ECO:0000259" key="10">
    <source>
        <dbReference type="Pfam" id="PF02463"/>
    </source>
</evidence>
<dbReference type="GO" id="GO:0009432">
    <property type="term" value="P:SOS response"/>
    <property type="evidence" value="ECO:0007669"/>
    <property type="project" value="TreeGrafter"/>
</dbReference>
<dbReference type="PANTHER" id="PTHR11059:SF0">
    <property type="entry name" value="DNA REPAIR PROTEIN RECN"/>
    <property type="match status" value="1"/>
</dbReference>
<evidence type="ECO:0000313" key="11">
    <source>
        <dbReference type="EMBL" id="MBB4248148.1"/>
    </source>
</evidence>
<comment type="caution">
    <text evidence="11">The sequence shown here is derived from an EMBL/GenBank/DDBJ whole genome shotgun (WGS) entry which is preliminary data.</text>
</comment>
<dbReference type="OrthoDB" id="9806954at2"/>
<sequence>MLHRLTIRDFVLVDRLDLEFATGFGALTGETGAGKSILVDALAFALGERADAGILRSGAERAEVSAEFDSSPAVAEWLQANDFATDEALLLRRLIDAGGRSRAYINGSPATLQQLREVAESLVDIHGQHAHQSLLRADAQRSLLDAHGGLDALCGEVAAAFRAWRAAAAARADAAGNAEALLAEREQLAWQLRELERLGFSADEWASLNGEHRRLAHASGLIDGVQAALALIADDDMGAGAGGDAPAALHQLDLAGERIDALLDVDPALAEVAGLLRSAQAELAEAASLLRRYVDRIDVDPQRLQEIERRIEATLDCARKYRVAPDELPALLASSRARLAELGEVADLAALDARVAAAAAHYEAVAARLGAARRATAEKLSADVSRVMQQLALAGGRFEVALLPLAAGSVHGSEQVEFRIAGLAGGEARALAKVASGGELSRISLAIQVVASQATRVPTLVFDEVDVGIGGGVAEVVGRLLRELGSERQVLCVTHLPQVAARALWQWRVLKESDGAGVRSRLLALDAAGRVEEIARMLGGVEITAITRQHAREMLAPGSAADGQ</sequence>
<keyword evidence="12" id="KW-1185">Reference proteome</keyword>
<dbReference type="PANTHER" id="PTHR11059">
    <property type="entry name" value="DNA REPAIR PROTEIN RECN"/>
    <property type="match status" value="1"/>
</dbReference>
<evidence type="ECO:0000256" key="2">
    <source>
        <dbReference type="ARBA" id="ARBA00009441"/>
    </source>
</evidence>
<dbReference type="GO" id="GO:0006281">
    <property type="term" value="P:DNA repair"/>
    <property type="evidence" value="ECO:0007669"/>
    <property type="project" value="UniProtKB-KW"/>
</dbReference>
<reference evidence="11 12" key="1">
    <citation type="submission" date="2020-08" db="EMBL/GenBank/DDBJ databases">
        <title>Genome sequencing of Purple Non-Sulfur Bacteria from various extreme environments.</title>
        <authorList>
            <person name="Mayer M."/>
        </authorList>
    </citation>
    <scope>NUCLEOTIDE SEQUENCE [LARGE SCALE GENOMIC DNA]</scope>
    <source>
        <strain evidence="11 12">2761</strain>
    </source>
</reference>
<dbReference type="PIRSF" id="PIRSF003128">
    <property type="entry name" value="RecN"/>
    <property type="match status" value="1"/>
</dbReference>
<keyword evidence="4" id="KW-0547">Nucleotide-binding</keyword>
<dbReference type="EMBL" id="JACIGE010000009">
    <property type="protein sequence ID" value="MBB4248148.1"/>
    <property type="molecule type" value="Genomic_DNA"/>
</dbReference>
<evidence type="ECO:0000256" key="3">
    <source>
        <dbReference type="ARBA" id="ARBA00021315"/>
    </source>
</evidence>
<comment type="function">
    <text evidence="1 9">May be involved in recombinational repair of damaged DNA.</text>
</comment>
<evidence type="ECO:0000256" key="7">
    <source>
        <dbReference type="ARBA" id="ARBA00023204"/>
    </source>
</evidence>
<dbReference type="GO" id="GO:0005524">
    <property type="term" value="F:ATP binding"/>
    <property type="evidence" value="ECO:0007669"/>
    <property type="project" value="UniProtKB-KW"/>
</dbReference>
<dbReference type="Gene3D" id="3.40.50.300">
    <property type="entry name" value="P-loop containing nucleotide triphosphate hydrolases"/>
    <property type="match status" value="2"/>
</dbReference>
<dbReference type="Proteomes" id="UP000587070">
    <property type="component" value="Unassembled WGS sequence"/>
</dbReference>
<dbReference type="GO" id="GO:0006310">
    <property type="term" value="P:DNA recombination"/>
    <property type="evidence" value="ECO:0007669"/>
    <property type="project" value="InterPro"/>
</dbReference>
<evidence type="ECO:0000256" key="9">
    <source>
        <dbReference type="PIRNR" id="PIRNR003128"/>
    </source>
</evidence>
<dbReference type="SUPFAM" id="SSF52540">
    <property type="entry name" value="P-loop containing nucleoside triphosphate hydrolases"/>
    <property type="match status" value="2"/>
</dbReference>
<dbReference type="RefSeq" id="WP_153117244.1">
    <property type="nucleotide sequence ID" value="NZ_JACIGE010000009.1"/>
</dbReference>
<keyword evidence="6" id="KW-0067">ATP-binding</keyword>
<evidence type="ECO:0000256" key="8">
    <source>
        <dbReference type="ARBA" id="ARBA00033408"/>
    </source>
</evidence>
<gene>
    <name evidence="11" type="ORF">GGD90_002539</name>
</gene>
<protein>
    <recommendedName>
        <fullName evidence="3 9">DNA repair protein RecN</fullName>
    </recommendedName>
    <alternativeName>
        <fullName evidence="8 9">Recombination protein N</fullName>
    </alternativeName>
</protein>
<evidence type="ECO:0000256" key="5">
    <source>
        <dbReference type="ARBA" id="ARBA00022763"/>
    </source>
</evidence>
<dbReference type="FunFam" id="3.40.50.300:FF:000319">
    <property type="entry name" value="DNA repair protein RecN"/>
    <property type="match status" value="1"/>
</dbReference>
<organism evidence="11 12">
    <name type="scientific">Rhodocyclus tenuis</name>
    <name type="common">Rhodospirillum tenue</name>
    <dbReference type="NCBI Taxonomy" id="1066"/>
    <lineage>
        <taxon>Bacteria</taxon>
        <taxon>Pseudomonadati</taxon>
        <taxon>Pseudomonadota</taxon>
        <taxon>Betaproteobacteria</taxon>
        <taxon>Rhodocyclales</taxon>
        <taxon>Rhodocyclaceae</taxon>
        <taxon>Rhodocyclus</taxon>
    </lineage>
</organism>
<dbReference type="FunFam" id="3.40.50.300:FF:000356">
    <property type="entry name" value="DNA repair protein RecN"/>
    <property type="match status" value="1"/>
</dbReference>
<dbReference type="CDD" id="cd03241">
    <property type="entry name" value="ABC_RecN"/>
    <property type="match status" value="2"/>
</dbReference>
<evidence type="ECO:0000256" key="4">
    <source>
        <dbReference type="ARBA" id="ARBA00022741"/>
    </source>
</evidence>
<evidence type="ECO:0000313" key="12">
    <source>
        <dbReference type="Proteomes" id="UP000587070"/>
    </source>
</evidence>
<dbReference type="GO" id="GO:0043590">
    <property type="term" value="C:bacterial nucleoid"/>
    <property type="evidence" value="ECO:0007669"/>
    <property type="project" value="TreeGrafter"/>
</dbReference>
<dbReference type="InterPro" id="IPR004604">
    <property type="entry name" value="DNA_recomb/repair_RecN"/>
</dbReference>
<keyword evidence="5 9" id="KW-0227">DNA damage</keyword>
<dbReference type="AlphaFoldDB" id="A0A840GBW9"/>